<accession>A0A0K0DA91</accession>
<dbReference type="Pfam" id="PF13602">
    <property type="entry name" value="ADH_zinc_N_2"/>
    <property type="match status" value="1"/>
</dbReference>
<evidence type="ECO:0000256" key="3">
    <source>
        <dbReference type="ARBA" id="ARBA00022946"/>
    </source>
</evidence>
<dbReference type="InterPro" id="IPR011032">
    <property type="entry name" value="GroES-like_sf"/>
</dbReference>
<dbReference type="PANTHER" id="PTHR11695:SF294">
    <property type="entry name" value="RETICULON-4-INTERACTING PROTEIN 1, MITOCHONDRIAL"/>
    <property type="match status" value="1"/>
</dbReference>
<sequence length="367" mass="40210">MESLTVEDGALGVDFRNIWYQSAEPEGWRALGNLWLFHVVARHMVTFALCIAASVNPIDTIMVKGYGDVILGTWKRVEACDSTTSRFPLVPGRDCSGTVEMVGPGVKGIVPGDKVIAVIPAILQGSHAEYVVTDESCCSSMPSNLDFPQAAAMPYVANTAWAALVSVARMNPRSKPTERVLIHGGAGGLGSMAIQMLRAWGTDRIVATCSADSAEMVRRLGAVPIDYRSPNVREHLIAEGPYEVILDCVASDLARWSDKTMGIWRNCVHVSVVTPLLKETDRHGLVMGLSSTAVKYLCRSYESALRGRWFSYAFFAPNKECMLQLSRFAEEGKIVPIVERVHTFDELPAVYEKVSALRGRGKTVLTW</sequence>
<keyword evidence="7" id="KW-1185">Reference proteome</keyword>
<organism evidence="7 8">
    <name type="scientific">Angiostrongylus cantonensis</name>
    <name type="common">Rat lungworm</name>
    <dbReference type="NCBI Taxonomy" id="6313"/>
    <lineage>
        <taxon>Eukaryota</taxon>
        <taxon>Metazoa</taxon>
        <taxon>Ecdysozoa</taxon>
        <taxon>Nematoda</taxon>
        <taxon>Chromadorea</taxon>
        <taxon>Rhabditida</taxon>
        <taxon>Rhabditina</taxon>
        <taxon>Rhabditomorpha</taxon>
        <taxon>Strongyloidea</taxon>
        <taxon>Metastrongylidae</taxon>
        <taxon>Angiostrongylus</taxon>
    </lineage>
</organism>
<keyword evidence="3" id="KW-0809">Transit peptide</keyword>
<comment type="subcellular location">
    <subcellularLocation>
        <location evidence="1">Mitochondrion</location>
    </subcellularLocation>
</comment>
<keyword evidence="5" id="KW-0496">Mitochondrion</keyword>
<evidence type="ECO:0000313" key="8">
    <source>
        <dbReference type="WBParaSite" id="ACAC_0000715401-mRNA-1"/>
    </source>
</evidence>
<dbReference type="GO" id="GO:0005739">
    <property type="term" value="C:mitochondrion"/>
    <property type="evidence" value="ECO:0007669"/>
    <property type="project" value="UniProtKB-SubCell"/>
</dbReference>
<name>A0A0K0DA91_ANGCA</name>
<reference evidence="8" key="2">
    <citation type="submission" date="2017-02" db="UniProtKB">
        <authorList>
            <consortium name="WormBaseParasite"/>
        </authorList>
    </citation>
    <scope>IDENTIFICATION</scope>
</reference>
<dbReference type="Gene3D" id="3.90.180.10">
    <property type="entry name" value="Medium-chain alcohol dehydrogenases, catalytic domain"/>
    <property type="match status" value="1"/>
</dbReference>
<evidence type="ECO:0000259" key="6">
    <source>
        <dbReference type="SMART" id="SM00829"/>
    </source>
</evidence>
<keyword evidence="4" id="KW-0560">Oxidoreductase</keyword>
<dbReference type="GO" id="GO:0016491">
    <property type="term" value="F:oxidoreductase activity"/>
    <property type="evidence" value="ECO:0007669"/>
    <property type="project" value="UniProtKB-KW"/>
</dbReference>
<dbReference type="Gene3D" id="3.40.50.720">
    <property type="entry name" value="NAD(P)-binding Rossmann-like Domain"/>
    <property type="match status" value="1"/>
</dbReference>
<dbReference type="SUPFAM" id="SSF50129">
    <property type="entry name" value="GroES-like"/>
    <property type="match status" value="1"/>
</dbReference>
<evidence type="ECO:0000256" key="1">
    <source>
        <dbReference type="ARBA" id="ARBA00004173"/>
    </source>
</evidence>
<dbReference type="CDD" id="cd08248">
    <property type="entry name" value="RTN4I1"/>
    <property type="match status" value="1"/>
</dbReference>
<dbReference type="STRING" id="6313.A0A0K0DA91"/>
<dbReference type="InterPro" id="IPR013154">
    <property type="entry name" value="ADH-like_N"/>
</dbReference>
<dbReference type="FunFam" id="3.40.50.720:FF:000147">
    <property type="entry name" value="Reticulon-4-interacting protein 1 homolog, mitochondrial"/>
    <property type="match status" value="1"/>
</dbReference>
<evidence type="ECO:0000256" key="4">
    <source>
        <dbReference type="ARBA" id="ARBA00023002"/>
    </source>
</evidence>
<comment type="similarity">
    <text evidence="2">Belongs to the zinc-containing alcohol dehydrogenase family. Quinone oxidoreductase subfamily.</text>
</comment>
<dbReference type="SUPFAM" id="SSF51735">
    <property type="entry name" value="NAD(P)-binding Rossmann-fold domains"/>
    <property type="match status" value="1"/>
</dbReference>
<reference evidence="7" key="1">
    <citation type="submission" date="2012-09" db="EMBL/GenBank/DDBJ databases">
        <authorList>
            <person name="Martin A.A."/>
        </authorList>
    </citation>
    <scope>NUCLEOTIDE SEQUENCE</scope>
</reference>
<evidence type="ECO:0000313" key="7">
    <source>
        <dbReference type="Proteomes" id="UP000035642"/>
    </source>
</evidence>
<dbReference type="AlphaFoldDB" id="A0A0K0DA91"/>
<dbReference type="PANTHER" id="PTHR11695">
    <property type="entry name" value="ALCOHOL DEHYDROGENASE RELATED"/>
    <property type="match status" value="1"/>
</dbReference>
<dbReference type="WBParaSite" id="ACAC_0000715401-mRNA-1">
    <property type="protein sequence ID" value="ACAC_0000715401-mRNA-1"/>
    <property type="gene ID" value="ACAC_0000715401"/>
</dbReference>
<dbReference type="SMART" id="SM00829">
    <property type="entry name" value="PKS_ER"/>
    <property type="match status" value="1"/>
</dbReference>
<evidence type="ECO:0000256" key="5">
    <source>
        <dbReference type="ARBA" id="ARBA00023128"/>
    </source>
</evidence>
<dbReference type="InterPro" id="IPR050700">
    <property type="entry name" value="YIM1/Zinc_Alcohol_DH_Fams"/>
</dbReference>
<feature type="domain" description="Enoyl reductase (ER)" evidence="6">
    <location>
        <begin position="32"/>
        <end position="365"/>
    </location>
</feature>
<dbReference type="Proteomes" id="UP000035642">
    <property type="component" value="Unassembled WGS sequence"/>
</dbReference>
<proteinExistence type="inferred from homology"/>
<evidence type="ECO:0000256" key="2">
    <source>
        <dbReference type="ARBA" id="ARBA00010371"/>
    </source>
</evidence>
<dbReference type="InterPro" id="IPR037397">
    <property type="entry name" value="RTN4IP1"/>
</dbReference>
<dbReference type="Pfam" id="PF08240">
    <property type="entry name" value="ADH_N"/>
    <property type="match status" value="1"/>
</dbReference>
<dbReference type="InterPro" id="IPR036291">
    <property type="entry name" value="NAD(P)-bd_dom_sf"/>
</dbReference>
<protein>
    <submittedName>
        <fullName evidence="8">PKS_ER domain-containing protein</fullName>
    </submittedName>
</protein>
<dbReference type="InterPro" id="IPR020843">
    <property type="entry name" value="ER"/>
</dbReference>